<evidence type="ECO:0000256" key="1">
    <source>
        <dbReference type="ARBA" id="ARBA00004651"/>
    </source>
</evidence>
<proteinExistence type="predicted"/>
<sequence length="83" mass="9608">MENLLFINLGTAEIFILIVMGFFTLLPLIFAIGALWDLQKRDFTYKSTDKVLIILLILFAPFIGTLVYILLIRNNYPPKIRMT</sequence>
<evidence type="ECO:0000256" key="4">
    <source>
        <dbReference type="ARBA" id="ARBA00022989"/>
    </source>
</evidence>
<evidence type="ECO:0000256" key="3">
    <source>
        <dbReference type="ARBA" id="ARBA00022692"/>
    </source>
</evidence>
<comment type="subcellular location">
    <subcellularLocation>
        <location evidence="1">Cell membrane</location>
        <topology evidence="1">Multi-pass membrane protein</topology>
    </subcellularLocation>
</comment>
<keyword evidence="4 6" id="KW-1133">Transmembrane helix</keyword>
<dbReference type="EMBL" id="JACOIJ010000002">
    <property type="protein sequence ID" value="MBD1428284.1"/>
    <property type="molecule type" value="Genomic_DNA"/>
</dbReference>
<protein>
    <submittedName>
        <fullName evidence="8">PLDc N-terminal domain-containing protein</fullName>
    </submittedName>
</protein>
<keyword evidence="9" id="KW-1185">Reference proteome</keyword>
<keyword evidence="3 6" id="KW-0812">Transmembrane</keyword>
<dbReference type="RefSeq" id="WP_165290007.1">
    <property type="nucleotide sequence ID" value="NZ_JACOIJ010000002.1"/>
</dbReference>
<feature type="transmembrane region" description="Helical" evidence="6">
    <location>
        <begin position="51"/>
        <end position="72"/>
    </location>
</feature>
<evidence type="ECO:0000313" key="9">
    <source>
        <dbReference type="Proteomes" id="UP000651271"/>
    </source>
</evidence>
<feature type="transmembrane region" description="Helical" evidence="6">
    <location>
        <begin position="12"/>
        <end position="36"/>
    </location>
</feature>
<evidence type="ECO:0000256" key="2">
    <source>
        <dbReference type="ARBA" id="ARBA00022475"/>
    </source>
</evidence>
<evidence type="ECO:0000256" key="6">
    <source>
        <dbReference type="SAM" id="Phobius"/>
    </source>
</evidence>
<dbReference type="Proteomes" id="UP000651271">
    <property type="component" value="Unassembled WGS sequence"/>
</dbReference>
<gene>
    <name evidence="8" type="ORF">H8B04_01675</name>
</gene>
<keyword evidence="5 6" id="KW-0472">Membrane</keyword>
<keyword evidence="2" id="KW-1003">Cell membrane</keyword>
<accession>A0ABR7YAG6</accession>
<evidence type="ECO:0000259" key="7">
    <source>
        <dbReference type="Pfam" id="PF13396"/>
    </source>
</evidence>
<name>A0ABR7YAG6_9SPHI</name>
<dbReference type="Pfam" id="PF13396">
    <property type="entry name" value="PLDc_N"/>
    <property type="match status" value="1"/>
</dbReference>
<dbReference type="InterPro" id="IPR027379">
    <property type="entry name" value="CLS_N"/>
</dbReference>
<reference evidence="8 9" key="1">
    <citation type="submission" date="2020-08" db="EMBL/GenBank/DDBJ databases">
        <title>Sphingobacterium sp. DN04309 isolated from aquaculture water.</title>
        <authorList>
            <person name="Zhang M."/>
        </authorList>
    </citation>
    <scope>NUCLEOTIDE SEQUENCE [LARGE SCALE GENOMIC DNA]</scope>
    <source>
        <strain evidence="8 9">DN04309</strain>
    </source>
</reference>
<organism evidence="8 9">
    <name type="scientific">Sphingobacterium litopenaei</name>
    <dbReference type="NCBI Taxonomy" id="2763500"/>
    <lineage>
        <taxon>Bacteria</taxon>
        <taxon>Pseudomonadati</taxon>
        <taxon>Bacteroidota</taxon>
        <taxon>Sphingobacteriia</taxon>
        <taxon>Sphingobacteriales</taxon>
        <taxon>Sphingobacteriaceae</taxon>
        <taxon>Sphingobacterium</taxon>
    </lineage>
</organism>
<comment type="caution">
    <text evidence="8">The sequence shown here is derived from an EMBL/GenBank/DDBJ whole genome shotgun (WGS) entry which is preliminary data.</text>
</comment>
<evidence type="ECO:0000256" key="5">
    <source>
        <dbReference type="ARBA" id="ARBA00023136"/>
    </source>
</evidence>
<evidence type="ECO:0000313" key="8">
    <source>
        <dbReference type="EMBL" id="MBD1428284.1"/>
    </source>
</evidence>
<feature type="domain" description="Cardiolipin synthase N-terminal" evidence="7">
    <location>
        <begin position="29"/>
        <end position="71"/>
    </location>
</feature>